<dbReference type="Pfam" id="PF00126">
    <property type="entry name" value="HTH_1"/>
    <property type="match status" value="1"/>
</dbReference>
<dbReference type="InterPro" id="IPR050950">
    <property type="entry name" value="HTH-type_LysR_regulators"/>
</dbReference>
<feature type="domain" description="HTH lysR-type" evidence="5">
    <location>
        <begin position="32"/>
        <end position="91"/>
    </location>
</feature>
<evidence type="ECO:0000313" key="6">
    <source>
        <dbReference type="EMBL" id="AEV95728.1"/>
    </source>
</evidence>
<dbReference type="InterPro" id="IPR005119">
    <property type="entry name" value="LysR_subst-bd"/>
</dbReference>
<dbReference type="Gene3D" id="1.10.10.10">
    <property type="entry name" value="Winged helix-like DNA-binding domain superfamily/Winged helix DNA-binding domain"/>
    <property type="match status" value="1"/>
</dbReference>
<keyword evidence="2" id="KW-0805">Transcription regulation</keyword>
<dbReference type="PROSITE" id="PS50931">
    <property type="entry name" value="HTH_LYSR"/>
    <property type="match status" value="1"/>
</dbReference>
<dbReference type="PRINTS" id="PR00039">
    <property type="entry name" value="HTHLYSR"/>
</dbReference>
<dbReference type="STRING" id="701521.PECL_1507"/>
<dbReference type="GO" id="GO:0005829">
    <property type="term" value="C:cytosol"/>
    <property type="evidence" value="ECO:0007669"/>
    <property type="project" value="TreeGrafter"/>
</dbReference>
<evidence type="ECO:0000256" key="3">
    <source>
        <dbReference type="ARBA" id="ARBA00023125"/>
    </source>
</evidence>
<dbReference type="SUPFAM" id="SSF46785">
    <property type="entry name" value="Winged helix' DNA-binding domain"/>
    <property type="match status" value="1"/>
</dbReference>
<dbReference type="AlphaFoldDB" id="G8PAD9"/>
<dbReference type="HOGENOM" id="CLU_039613_6_2_9"/>
<dbReference type="PANTHER" id="PTHR30419:SF25">
    <property type="entry name" value="HTH-TYPE TRANSCRIPTIONAL REGULATOR YTLI"/>
    <property type="match status" value="1"/>
</dbReference>
<evidence type="ECO:0000259" key="5">
    <source>
        <dbReference type="PROSITE" id="PS50931"/>
    </source>
</evidence>
<evidence type="ECO:0000256" key="4">
    <source>
        <dbReference type="ARBA" id="ARBA00023163"/>
    </source>
</evidence>
<dbReference type="Gene3D" id="3.40.190.290">
    <property type="match status" value="1"/>
</dbReference>
<proteinExistence type="inferred from homology"/>
<dbReference type="Proteomes" id="UP000005444">
    <property type="component" value="Chromosome"/>
</dbReference>
<keyword evidence="3" id="KW-0238">DNA-binding</keyword>
<comment type="similarity">
    <text evidence="1">Belongs to the LysR transcriptional regulatory family.</text>
</comment>
<evidence type="ECO:0000256" key="2">
    <source>
        <dbReference type="ARBA" id="ARBA00023015"/>
    </source>
</evidence>
<organism evidence="6 7">
    <name type="scientific">Pediococcus claussenii (strain ATCC BAA-344 / DSM 14800 / JCM 18046 / KCTC 3811 / LMG 21948 / P06)</name>
    <dbReference type="NCBI Taxonomy" id="701521"/>
    <lineage>
        <taxon>Bacteria</taxon>
        <taxon>Bacillati</taxon>
        <taxon>Bacillota</taxon>
        <taxon>Bacilli</taxon>
        <taxon>Lactobacillales</taxon>
        <taxon>Lactobacillaceae</taxon>
        <taxon>Pediococcus</taxon>
    </lineage>
</organism>
<dbReference type="Pfam" id="PF03466">
    <property type="entry name" value="LysR_substrate"/>
    <property type="match status" value="1"/>
</dbReference>
<dbReference type="KEGG" id="pce:PECL_1507"/>
<dbReference type="GO" id="GO:0003677">
    <property type="term" value="F:DNA binding"/>
    <property type="evidence" value="ECO:0007669"/>
    <property type="project" value="UniProtKB-KW"/>
</dbReference>
<gene>
    <name evidence="6" type="primary">mleR</name>
    <name evidence="6" type="ordered locus">PECL_1507</name>
</gene>
<sequence length="327" mass="37362">MVQFWFERRELVCGARFRIESSKSTQTEGKAMNIKDLNYFHELVHTRNFSEVAKKFKVSQPTISLSIRRLEEEFQTTLFSRDQGQHHLEVTISGQQLDEHVITILDQINIAHNEINNVNTKKVTLGLPPIMTSIFFPSIAANLNKNGLLDSIIPFAKGSADLIKMLLNGQLDMTLIGSIEELDRNQLFVEQLAQSPFKIIVGKESPHFGKDHIYFSELSDDNFISLDTSFIHSKALKVFSHNSHFRPNIIYQSNEAQVIQEMVQNNVGVGFLVDAAIKPNSDMKVLNLLDEDQPTFHMNLAYRNDHILNPLQKQVMDLILEATKNRE</sequence>
<dbReference type="InterPro" id="IPR036388">
    <property type="entry name" value="WH-like_DNA-bd_sf"/>
</dbReference>
<dbReference type="PANTHER" id="PTHR30419">
    <property type="entry name" value="HTH-TYPE TRANSCRIPTIONAL REGULATOR YBHD"/>
    <property type="match status" value="1"/>
</dbReference>
<protein>
    <submittedName>
        <fullName evidence="6">Malolactic regulator, LysR family</fullName>
    </submittedName>
</protein>
<accession>G8PAD9</accession>
<dbReference type="SUPFAM" id="SSF53850">
    <property type="entry name" value="Periplasmic binding protein-like II"/>
    <property type="match status" value="1"/>
</dbReference>
<evidence type="ECO:0000256" key="1">
    <source>
        <dbReference type="ARBA" id="ARBA00009437"/>
    </source>
</evidence>
<keyword evidence="4" id="KW-0804">Transcription</keyword>
<reference evidence="6 7" key="1">
    <citation type="journal article" date="2012" name="J. Bacteriol.">
        <title>Complete Genome Sequence of the Beer Spoilage Organism Pediococcus claussenii ATCC BAA-344T.</title>
        <authorList>
            <person name="Pittet V."/>
            <person name="Abegunde T."/>
            <person name="Marfleet T."/>
            <person name="Haakensen M."/>
            <person name="Morrow K."/>
            <person name="Jayaprakash T."/>
            <person name="Schroeder K."/>
            <person name="Trost B."/>
            <person name="Byrns S."/>
            <person name="Bergsveinson J."/>
            <person name="Kusalik A."/>
            <person name="Ziola B."/>
        </authorList>
    </citation>
    <scope>NUCLEOTIDE SEQUENCE [LARGE SCALE GENOMIC DNA]</scope>
    <source>
        <strain evidence="6 7">ATCC BAA-344</strain>
    </source>
</reference>
<dbReference type="InterPro" id="IPR000847">
    <property type="entry name" value="LysR_HTH_N"/>
</dbReference>
<evidence type="ECO:0000313" key="7">
    <source>
        <dbReference type="Proteomes" id="UP000005444"/>
    </source>
</evidence>
<dbReference type="InterPro" id="IPR036390">
    <property type="entry name" value="WH_DNA-bd_sf"/>
</dbReference>
<dbReference type="PATRIC" id="fig|701521.8.peg.1411"/>
<name>G8PAD9_PEDCP</name>
<keyword evidence="7" id="KW-1185">Reference proteome</keyword>
<dbReference type="GO" id="GO:0003700">
    <property type="term" value="F:DNA-binding transcription factor activity"/>
    <property type="evidence" value="ECO:0007669"/>
    <property type="project" value="InterPro"/>
</dbReference>
<dbReference type="EMBL" id="CP003137">
    <property type="protein sequence ID" value="AEV95728.1"/>
    <property type="molecule type" value="Genomic_DNA"/>
</dbReference>
<dbReference type="eggNOG" id="COG0583">
    <property type="taxonomic scope" value="Bacteria"/>
</dbReference>